<keyword evidence="2" id="KW-1185">Reference proteome</keyword>
<evidence type="ECO:0000313" key="1">
    <source>
        <dbReference type="EMBL" id="CAK0837435.1"/>
    </source>
</evidence>
<comment type="caution">
    <text evidence="1">The sequence shown here is derived from an EMBL/GenBank/DDBJ whole genome shotgun (WGS) entry which is preliminary data.</text>
</comment>
<protein>
    <submittedName>
        <fullName evidence="1">Uncharacterized protein</fullName>
    </submittedName>
</protein>
<proteinExistence type="predicted"/>
<gene>
    <name evidence="1" type="ORF">PCOR1329_LOCUS33633</name>
</gene>
<sequence>MAAAGPPTYPSAAAASVAPDDFLGAQYHVRGAVLIHERPVVLAPPSQPGAASIVFPDGDEHEEAQVGSPDVARWDIFPGGAAGGTMPRAPGARHYRFRSLPKPDTLMAAVAAAAGRLGPPAPPGPIAPNAAGRALAAALAAAPGGLALPAVGVAAAPAAGVAGLVAALG</sequence>
<feature type="non-terminal residue" evidence="1">
    <location>
        <position position="169"/>
    </location>
</feature>
<organism evidence="1 2">
    <name type="scientific">Prorocentrum cordatum</name>
    <dbReference type="NCBI Taxonomy" id="2364126"/>
    <lineage>
        <taxon>Eukaryota</taxon>
        <taxon>Sar</taxon>
        <taxon>Alveolata</taxon>
        <taxon>Dinophyceae</taxon>
        <taxon>Prorocentrales</taxon>
        <taxon>Prorocentraceae</taxon>
        <taxon>Prorocentrum</taxon>
    </lineage>
</organism>
<evidence type="ECO:0000313" key="2">
    <source>
        <dbReference type="Proteomes" id="UP001189429"/>
    </source>
</evidence>
<name>A0ABN9SXW9_9DINO</name>
<reference evidence="1" key="1">
    <citation type="submission" date="2023-10" db="EMBL/GenBank/DDBJ databases">
        <authorList>
            <person name="Chen Y."/>
            <person name="Shah S."/>
            <person name="Dougan E. K."/>
            <person name="Thang M."/>
            <person name="Chan C."/>
        </authorList>
    </citation>
    <scope>NUCLEOTIDE SEQUENCE [LARGE SCALE GENOMIC DNA]</scope>
</reference>
<dbReference type="Proteomes" id="UP001189429">
    <property type="component" value="Unassembled WGS sequence"/>
</dbReference>
<accession>A0ABN9SXW9</accession>
<dbReference type="EMBL" id="CAUYUJ010014154">
    <property type="protein sequence ID" value="CAK0837435.1"/>
    <property type="molecule type" value="Genomic_DNA"/>
</dbReference>